<gene>
    <name evidence="2" type="ordered locus">PB2503_00727</name>
</gene>
<dbReference type="RefSeq" id="WP_013299200.1">
    <property type="nucleotide sequence ID" value="NC_014414.1"/>
</dbReference>
<dbReference type="STRING" id="314260.PB2503_00727"/>
<dbReference type="eggNOG" id="ENOG502ZIR5">
    <property type="taxonomic scope" value="Bacteria"/>
</dbReference>
<organism evidence="2 3">
    <name type="scientific">Parvularcula bermudensis (strain ATCC BAA-594 / HTCC2503 / KCTC 12087)</name>
    <dbReference type="NCBI Taxonomy" id="314260"/>
    <lineage>
        <taxon>Bacteria</taxon>
        <taxon>Pseudomonadati</taxon>
        <taxon>Pseudomonadota</taxon>
        <taxon>Alphaproteobacteria</taxon>
        <taxon>Parvularculales</taxon>
        <taxon>Parvularculaceae</taxon>
        <taxon>Parvularcula</taxon>
    </lineage>
</organism>
<sequence length="108" mass="10538">MQSFVSHQRTERAAQTVVAGALLVAAAAVMAAPALAGADTTFDTAVTTITGYINGSAGKLAALVSLGYGIVRMATSGWSLGHVGVPIAVGVSAGIGGPIVQSSVTALI</sequence>
<evidence type="ECO:0000256" key="1">
    <source>
        <dbReference type="SAM" id="SignalP"/>
    </source>
</evidence>
<feature type="signal peptide" evidence="1">
    <location>
        <begin position="1"/>
        <end position="36"/>
    </location>
</feature>
<proteinExistence type="predicted"/>
<keyword evidence="1" id="KW-0732">Signal</keyword>
<dbReference type="KEGG" id="pbr:PB2503_00727"/>
<keyword evidence="3" id="KW-1185">Reference proteome</keyword>
<reference evidence="2 3" key="2">
    <citation type="journal article" date="2011" name="J. Bacteriol.">
        <title>Complete genome sequence of strain HTCC2503T of Parvularcula bermudensis, the type species of the order "Parvularculales" in the class Alphaproteobacteria.</title>
        <authorList>
            <person name="Oh H.M."/>
            <person name="Kang I."/>
            <person name="Vergin K.L."/>
            <person name="Kang D."/>
            <person name="Rhee K.H."/>
            <person name="Giovannoni S.J."/>
            <person name="Cho J.C."/>
        </authorList>
    </citation>
    <scope>NUCLEOTIDE SEQUENCE [LARGE SCALE GENOMIC DNA]</scope>
    <source>
        <strain evidence="3">ATCC BAA-594 / HTCC2503 / KCTC 12087</strain>
    </source>
</reference>
<accession>E0TB17</accession>
<dbReference type="AlphaFoldDB" id="E0TB17"/>
<evidence type="ECO:0000313" key="3">
    <source>
        <dbReference type="Proteomes" id="UP000001302"/>
    </source>
</evidence>
<feature type="chain" id="PRO_5003140522" evidence="1">
    <location>
        <begin position="37"/>
        <end position="108"/>
    </location>
</feature>
<name>E0TB17_PARBH</name>
<reference evidence="3" key="1">
    <citation type="submission" date="2010-08" db="EMBL/GenBank/DDBJ databases">
        <title>Genome sequence of Parvularcula bermudensis HTCC2503.</title>
        <authorList>
            <person name="Kang D.-M."/>
            <person name="Oh H.-M."/>
            <person name="Cho J.-C."/>
        </authorList>
    </citation>
    <scope>NUCLEOTIDE SEQUENCE [LARGE SCALE GENOMIC DNA]</scope>
    <source>
        <strain evidence="3">ATCC BAA-594 / HTCC2503 / KCTC 12087</strain>
    </source>
</reference>
<dbReference type="Proteomes" id="UP000001302">
    <property type="component" value="Chromosome"/>
</dbReference>
<dbReference type="EMBL" id="CP002156">
    <property type="protein sequence ID" value="ADM08226.1"/>
    <property type="molecule type" value="Genomic_DNA"/>
</dbReference>
<protein>
    <submittedName>
        <fullName evidence="2">Uncharacterized protein</fullName>
    </submittedName>
</protein>
<evidence type="ECO:0000313" key="2">
    <source>
        <dbReference type="EMBL" id="ADM08226.1"/>
    </source>
</evidence>
<dbReference type="HOGENOM" id="CLU_151331_0_0_5"/>